<gene>
    <name evidence="3" type="ORF">ACFOOT_16035</name>
</gene>
<dbReference type="InterPro" id="IPR001789">
    <property type="entry name" value="Sig_transdc_resp-reg_receiver"/>
</dbReference>
<dbReference type="Gene3D" id="3.40.50.2300">
    <property type="match status" value="1"/>
</dbReference>
<dbReference type="SUPFAM" id="SSF52172">
    <property type="entry name" value="CheY-like"/>
    <property type="match status" value="1"/>
</dbReference>
<dbReference type="PROSITE" id="PS50110">
    <property type="entry name" value="RESPONSE_REGULATORY"/>
    <property type="match status" value="1"/>
</dbReference>
<dbReference type="RefSeq" id="WP_191325808.1">
    <property type="nucleotide sequence ID" value="NZ_BMZP01000022.1"/>
</dbReference>
<proteinExistence type="predicted"/>
<evidence type="ECO:0000313" key="4">
    <source>
        <dbReference type="Proteomes" id="UP001595683"/>
    </source>
</evidence>
<accession>A0ABV7V7Q7</accession>
<dbReference type="CDD" id="cd00156">
    <property type="entry name" value="REC"/>
    <property type="match status" value="1"/>
</dbReference>
<name>A0ABV7V7Q7_9SPHN</name>
<protein>
    <submittedName>
        <fullName evidence="3">Response regulator</fullName>
    </submittedName>
</protein>
<comment type="caution">
    <text evidence="3">The sequence shown here is derived from an EMBL/GenBank/DDBJ whole genome shotgun (WGS) entry which is preliminary data.</text>
</comment>
<dbReference type="InterPro" id="IPR011006">
    <property type="entry name" value="CheY-like_superfamily"/>
</dbReference>
<keyword evidence="4" id="KW-1185">Reference proteome</keyword>
<reference evidence="4" key="1">
    <citation type="journal article" date="2019" name="Int. J. Syst. Evol. Microbiol.">
        <title>The Global Catalogue of Microorganisms (GCM) 10K type strain sequencing project: providing services to taxonomists for standard genome sequencing and annotation.</title>
        <authorList>
            <consortium name="The Broad Institute Genomics Platform"/>
            <consortium name="The Broad Institute Genome Sequencing Center for Infectious Disease"/>
            <person name="Wu L."/>
            <person name="Ma J."/>
        </authorList>
    </citation>
    <scope>NUCLEOTIDE SEQUENCE [LARGE SCALE GENOMIC DNA]</scope>
    <source>
        <strain evidence="4">KCTC 42224</strain>
    </source>
</reference>
<dbReference type="EMBL" id="JBHRYE010000027">
    <property type="protein sequence ID" value="MFC3672927.1"/>
    <property type="molecule type" value="Genomic_DNA"/>
</dbReference>
<feature type="modified residue" description="4-aspartylphosphate" evidence="1">
    <location>
        <position position="54"/>
    </location>
</feature>
<evidence type="ECO:0000259" key="2">
    <source>
        <dbReference type="PROSITE" id="PS50110"/>
    </source>
</evidence>
<feature type="domain" description="Response regulatory" evidence="2">
    <location>
        <begin position="5"/>
        <end position="114"/>
    </location>
</feature>
<organism evidence="3 4">
    <name type="scientific">Novosphingobium pokkalii</name>
    <dbReference type="NCBI Taxonomy" id="1770194"/>
    <lineage>
        <taxon>Bacteria</taxon>
        <taxon>Pseudomonadati</taxon>
        <taxon>Pseudomonadota</taxon>
        <taxon>Alphaproteobacteria</taxon>
        <taxon>Sphingomonadales</taxon>
        <taxon>Sphingomonadaceae</taxon>
        <taxon>Novosphingobium</taxon>
    </lineage>
</organism>
<dbReference type="Proteomes" id="UP001595683">
    <property type="component" value="Unassembled WGS sequence"/>
</dbReference>
<keyword evidence="1" id="KW-0597">Phosphoprotein</keyword>
<dbReference type="SMART" id="SM00448">
    <property type="entry name" value="REC"/>
    <property type="match status" value="1"/>
</dbReference>
<sequence>MTADYILVLEDNVLVGMEIEEELASRGYDVASAVDLAEAESLIARQKPAIALLDLRLPDGDSAPLALRLVQEGCTVALISGADSGVIPASLGAVPRFPKPTGAWQLADWVDGLRR</sequence>
<dbReference type="Pfam" id="PF00072">
    <property type="entry name" value="Response_reg"/>
    <property type="match status" value="1"/>
</dbReference>
<evidence type="ECO:0000256" key="1">
    <source>
        <dbReference type="PROSITE-ProRule" id="PRU00169"/>
    </source>
</evidence>
<evidence type="ECO:0000313" key="3">
    <source>
        <dbReference type="EMBL" id="MFC3672927.1"/>
    </source>
</evidence>